<dbReference type="Pfam" id="PF13690">
    <property type="entry name" value="CheX"/>
    <property type="match status" value="1"/>
</dbReference>
<dbReference type="GO" id="GO:0006935">
    <property type="term" value="P:chemotaxis"/>
    <property type="evidence" value="ECO:0007669"/>
    <property type="project" value="UniProtKB-KW"/>
</dbReference>
<dbReference type="InterPro" id="IPR028051">
    <property type="entry name" value="CheX-like_dom"/>
</dbReference>
<dbReference type="InterPro" id="IPR028976">
    <property type="entry name" value="CheC-like_sf"/>
</dbReference>
<name>A0A937X998_UNCEI</name>
<protein>
    <submittedName>
        <fullName evidence="3">Chemotaxis protein CheX</fullName>
    </submittedName>
</protein>
<reference evidence="3" key="1">
    <citation type="submission" date="2019-03" db="EMBL/GenBank/DDBJ databases">
        <title>Lake Tanganyika Metagenome-Assembled Genomes (MAGs).</title>
        <authorList>
            <person name="Tran P."/>
        </authorList>
    </citation>
    <scope>NUCLEOTIDE SEQUENCE</scope>
    <source>
        <strain evidence="3">M_DeepCast_400m_m2_100</strain>
    </source>
</reference>
<accession>A0A937X998</accession>
<dbReference type="AlphaFoldDB" id="A0A937X998"/>
<sequence>MKPTQGLLERVAARVLAEAAYLFVEPLRRDPPEVESWPASGARVAFSGPARGYVEIWAPDEVARQLAANMLGQELDAPEVDETFVDAMMETLNVICGNLLAELAGQEPLFRLGAPRACRRLAPLEGDGAGVDAWLQTGGHALLVRMQVAARHSRVA</sequence>
<evidence type="ECO:0000313" key="4">
    <source>
        <dbReference type="Proteomes" id="UP000748308"/>
    </source>
</evidence>
<evidence type="ECO:0000256" key="1">
    <source>
        <dbReference type="ARBA" id="ARBA00022500"/>
    </source>
</evidence>
<evidence type="ECO:0000259" key="2">
    <source>
        <dbReference type="Pfam" id="PF13690"/>
    </source>
</evidence>
<comment type="caution">
    <text evidence="3">The sequence shown here is derived from an EMBL/GenBank/DDBJ whole genome shotgun (WGS) entry which is preliminary data.</text>
</comment>
<feature type="domain" description="Chemotaxis phosphatase CheX-like" evidence="2">
    <location>
        <begin position="42"/>
        <end position="118"/>
    </location>
</feature>
<dbReference type="Proteomes" id="UP000748308">
    <property type="component" value="Unassembled WGS sequence"/>
</dbReference>
<proteinExistence type="predicted"/>
<dbReference type="EMBL" id="VGIY01000020">
    <property type="protein sequence ID" value="MBM3316537.1"/>
    <property type="molecule type" value="Genomic_DNA"/>
</dbReference>
<dbReference type="SUPFAM" id="SSF103039">
    <property type="entry name" value="CheC-like"/>
    <property type="match status" value="1"/>
</dbReference>
<organism evidence="3 4">
    <name type="scientific">Eiseniibacteriota bacterium</name>
    <dbReference type="NCBI Taxonomy" id="2212470"/>
    <lineage>
        <taxon>Bacteria</taxon>
        <taxon>Candidatus Eiseniibacteriota</taxon>
    </lineage>
</organism>
<gene>
    <name evidence="3" type="ORF">FJY75_01665</name>
</gene>
<evidence type="ECO:0000313" key="3">
    <source>
        <dbReference type="EMBL" id="MBM3316537.1"/>
    </source>
</evidence>
<dbReference type="Gene3D" id="3.40.1550.10">
    <property type="entry name" value="CheC-like"/>
    <property type="match status" value="1"/>
</dbReference>
<keyword evidence="1" id="KW-0145">Chemotaxis</keyword>